<sequence length="375" mass="40113">MVQSMDALLGSVKFPDKPIGDGTPSADPPEGDMSSALLSAEAAVLGRLTKLVENVGKRVRVELNTIMNLYYRMDLEPLLAHDVGHVIRSFQVVSAEILREALNAFMETGEREKREDLELLLKVGAEVDTVVEVPQAAPTGDGGVGGQGIRQKLQETALMRAVDFGSLEAVEILVGAGAGLEVRREGGEGEGVKRALHFACRDGKPEIAEFLVCSGAEIDAVTDIGVTPLYYVAQAGLTGLVRFLLGRGADVHAKNTDDGRTSIFNAIGNGYIDVVQVLLDHSADVNERRSCEQRPLHFTCTRFRNIPRDHRDIAELLISRGADVDARCRSGRSALHCAARHGALGVVEVLLENGADLHATSANGSTALPCTSLQC</sequence>
<dbReference type="Gene3D" id="1.25.40.20">
    <property type="entry name" value="Ankyrin repeat-containing domain"/>
    <property type="match status" value="1"/>
</dbReference>
<dbReference type="PRINTS" id="PR01415">
    <property type="entry name" value="ANKYRIN"/>
</dbReference>
<dbReference type="Pfam" id="PF12796">
    <property type="entry name" value="Ank_2"/>
    <property type="match status" value="1"/>
</dbReference>
<keyword evidence="2 3" id="KW-0040">ANK repeat</keyword>
<dbReference type="SUPFAM" id="SSF48403">
    <property type="entry name" value="Ankyrin repeat"/>
    <property type="match status" value="1"/>
</dbReference>
<evidence type="ECO:0000256" key="3">
    <source>
        <dbReference type="PROSITE-ProRule" id="PRU00023"/>
    </source>
</evidence>
<feature type="repeat" description="ANK" evidence="3">
    <location>
        <begin position="153"/>
        <end position="185"/>
    </location>
</feature>
<dbReference type="PROSITE" id="PS50088">
    <property type="entry name" value="ANK_REPEAT"/>
    <property type="match status" value="5"/>
</dbReference>
<evidence type="ECO:0000256" key="4">
    <source>
        <dbReference type="SAM" id="MobiDB-lite"/>
    </source>
</evidence>
<protein>
    <submittedName>
        <fullName evidence="5">Uncharacterized protein</fullName>
    </submittedName>
</protein>
<keyword evidence="1" id="KW-0677">Repeat</keyword>
<feature type="repeat" description="ANK" evidence="3">
    <location>
        <begin position="330"/>
        <end position="362"/>
    </location>
</feature>
<evidence type="ECO:0000256" key="1">
    <source>
        <dbReference type="ARBA" id="ARBA00022737"/>
    </source>
</evidence>
<dbReference type="InterPro" id="IPR036770">
    <property type="entry name" value="Ankyrin_rpt-contain_sf"/>
</dbReference>
<feature type="repeat" description="ANK" evidence="3">
    <location>
        <begin position="224"/>
        <end position="256"/>
    </location>
</feature>
<dbReference type="PROSITE" id="PS50297">
    <property type="entry name" value="ANK_REP_REGION"/>
    <property type="match status" value="3"/>
</dbReference>
<accession>A0A0G4GHG3</accession>
<name>A0A0G4GHG3_9ALVE</name>
<feature type="repeat" description="ANK" evidence="3">
    <location>
        <begin position="191"/>
        <end position="223"/>
    </location>
</feature>
<dbReference type="PhylomeDB" id="A0A0G4GHG3"/>
<dbReference type="AlphaFoldDB" id="A0A0G4GHG3"/>
<dbReference type="VEuPathDB" id="CryptoDB:Cvel_21894"/>
<evidence type="ECO:0000256" key="2">
    <source>
        <dbReference type="ARBA" id="ARBA00023043"/>
    </source>
</evidence>
<dbReference type="PANTHER" id="PTHR24171">
    <property type="entry name" value="ANKYRIN REPEAT DOMAIN-CONTAINING PROTEIN 39-RELATED"/>
    <property type="match status" value="1"/>
</dbReference>
<proteinExistence type="predicted"/>
<dbReference type="EMBL" id="CDMZ01001210">
    <property type="protein sequence ID" value="CEM29028.1"/>
    <property type="molecule type" value="Genomic_DNA"/>
</dbReference>
<dbReference type="PANTHER" id="PTHR24171:SF9">
    <property type="entry name" value="ANKYRIN REPEAT DOMAIN-CONTAINING PROTEIN 39"/>
    <property type="match status" value="1"/>
</dbReference>
<feature type="repeat" description="ANK" evidence="3">
    <location>
        <begin position="258"/>
        <end position="290"/>
    </location>
</feature>
<dbReference type="SMART" id="SM00248">
    <property type="entry name" value="ANK"/>
    <property type="match status" value="6"/>
</dbReference>
<dbReference type="InterPro" id="IPR002110">
    <property type="entry name" value="Ankyrin_rpt"/>
</dbReference>
<dbReference type="Pfam" id="PF13857">
    <property type="entry name" value="Ank_5"/>
    <property type="match status" value="1"/>
</dbReference>
<reference evidence="5" key="1">
    <citation type="submission" date="2014-11" db="EMBL/GenBank/DDBJ databases">
        <authorList>
            <person name="Otto D Thomas"/>
            <person name="Naeem Raeece"/>
        </authorList>
    </citation>
    <scope>NUCLEOTIDE SEQUENCE</scope>
</reference>
<gene>
    <name evidence="5" type="ORF">Cvel_21894</name>
</gene>
<organism evidence="5">
    <name type="scientific">Chromera velia CCMP2878</name>
    <dbReference type="NCBI Taxonomy" id="1169474"/>
    <lineage>
        <taxon>Eukaryota</taxon>
        <taxon>Sar</taxon>
        <taxon>Alveolata</taxon>
        <taxon>Colpodellida</taxon>
        <taxon>Chromeraceae</taxon>
        <taxon>Chromera</taxon>
    </lineage>
</organism>
<evidence type="ECO:0000313" key="5">
    <source>
        <dbReference type="EMBL" id="CEM29028.1"/>
    </source>
</evidence>
<feature type="region of interest" description="Disordered" evidence="4">
    <location>
        <begin position="12"/>
        <end position="33"/>
    </location>
</feature>